<protein>
    <submittedName>
        <fullName evidence="8">Vesicular glutamate transporter 2</fullName>
    </submittedName>
</protein>
<organism evidence="8 9">
    <name type="scientific">Oopsacas minuta</name>
    <dbReference type="NCBI Taxonomy" id="111878"/>
    <lineage>
        <taxon>Eukaryota</taxon>
        <taxon>Metazoa</taxon>
        <taxon>Porifera</taxon>
        <taxon>Hexactinellida</taxon>
        <taxon>Hexasterophora</taxon>
        <taxon>Lyssacinosida</taxon>
        <taxon>Leucopsacidae</taxon>
        <taxon>Oopsacas</taxon>
    </lineage>
</organism>
<dbReference type="PANTHER" id="PTHR11662">
    <property type="entry name" value="SOLUTE CARRIER FAMILY 17"/>
    <property type="match status" value="1"/>
</dbReference>
<comment type="subcellular location">
    <subcellularLocation>
        <location evidence="1">Membrane</location>
        <topology evidence="1">Multi-pass membrane protein</topology>
    </subcellularLocation>
</comment>
<keyword evidence="5 7" id="KW-1133">Transmembrane helix</keyword>
<evidence type="ECO:0000256" key="2">
    <source>
        <dbReference type="ARBA" id="ARBA00022448"/>
    </source>
</evidence>
<sequence>MPTFLQETIGLDIRTNGLLSAIPYAVFLVVNMTSGEIADFVRKRWISTGTTRKIFTNAGLFFSGFFLIICGYFGTTITTSIVFLSLGIGLQGMVIAGHNVNNLDIAPRYSGIIMGITNMFGTIPGFLGPQLAKAVAKMPPSTIPARSPAYIEIYRKEWINVFWVTAEICLFGMICYALLADGKVQSWALDEPNESSEDSEKDIEEKIN</sequence>
<reference evidence="8 9" key="1">
    <citation type="journal article" date="2023" name="BMC Biol.">
        <title>The compact genome of the sponge Oopsacas minuta (Hexactinellida) is lacking key metazoan core genes.</title>
        <authorList>
            <person name="Santini S."/>
            <person name="Schenkelaars Q."/>
            <person name="Jourda C."/>
            <person name="Duchesne M."/>
            <person name="Belahbib H."/>
            <person name="Rocher C."/>
            <person name="Selva M."/>
            <person name="Riesgo A."/>
            <person name="Vervoort M."/>
            <person name="Leys S.P."/>
            <person name="Kodjabachian L."/>
            <person name="Le Bivic A."/>
            <person name="Borchiellini C."/>
            <person name="Claverie J.M."/>
            <person name="Renard E."/>
        </authorList>
    </citation>
    <scope>NUCLEOTIDE SEQUENCE [LARGE SCALE GENOMIC DNA]</scope>
    <source>
        <strain evidence="8">SPO-2</strain>
    </source>
</reference>
<comment type="caution">
    <text evidence="8">The sequence shown here is derived from an EMBL/GenBank/DDBJ whole genome shotgun (WGS) entry which is preliminary data.</text>
</comment>
<keyword evidence="6 7" id="KW-0472">Membrane</keyword>
<dbReference type="SUPFAM" id="SSF103473">
    <property type="entry name" value="MFS general substrate transporter"/>
    <property type="match status" value="1"/>
</dbReference>
<evidence type="ECO:0000256" key="7">
    <source>
        <dbReference type="SAM" id="Phobius"/>
    </source>
</evidence>
<dbReference type="GO" id="GO:0006820">
    <property type="term" value="P:monoatomic anion transport"/>
    <property type="evidence" value="ECO:0007669"/>
    <property type="project" value="TreeGrafter"/>
</dbReference>
<accession>A0AAV7JJ47</accession>
<keyword evidence="9" id="KW-1185">Reference proteome</keyword>
<dbReference type="Proteomes" id="UP001165289">
    <property type="component" value="Unassembled WGS sequence"/>
</dbReference>
<keyword evidence="3 7" id="KW-0812">Transmembrane</keyword>
<feature type="transmembrane region" description="Helical" evidence="7">
    <location>
        <begin position="21"/>
        <end position="42"/>
    </location>
</feature>
<dbReference type="InterPro" id="IPR036259">
    <property type="entry name" value="MFS_trans_sf"/>
</dbReference>
<keyword evidence="2" id="KW-0813">Transport</keyword>
<evidence type="ECO:0000313" key="8">
    <source>
        <dbReference type="EMBL" id="KAI6648915.1"/>
    </source>
</evidence>
<feature type="transmembrane region" description="Helical" evidence="7">
    <location>
        <begin position="112"/>
        <end position="132"/>
    </location>
</feature>
<dbReference type="Gene3D" id="1.20.1250.20">
    <property type="entry name" value="MFS general substrate transporter like domains"/>
    <property type="match status" value="1"/>
</dbReference>
<dbReference type="PANTHER" id="PTHR11662:SF399">
    <property type="entry name" value="FI19708P1-RELATED"/>
    <property type="match status" value="1"/>
</dbReference>
<evidence type="ECO:0000256" key="1">
    <source>
        <dbReference type="ARBA" id="ARBA00004141"/>
    </source>
</evidence>
<evidence type="ECO:0000256" key="3">
    <source>
        <dbReference type="ARBA" id="ARBA00022692"/>
    </source>
</evidence>
<evidence type="ECO:0000256" key="4">
    <source>
        <dbReference type="ARBA" id="ARBA00022847"/>
    </source>
</evidence>
<gene>
    <name evidence="8" type="ORF">LOD99_6988</name>
</gene>
<proteinExistence type="predicted"/>
<evidence type="ECO:0000313" key="9">
    <source>
        <dbReference type="Proteomes" id="UP001165289"/>
    </source>
</evidence>
<evidence type="ECO:0000256" key="5">
    <source>
        <dbReference type="ARBA" id="ARBA00022989"/>
    </source>
</evidence>
<dbReference type="EMBL" id="JAKMXF010000324">
    <property type="protein sequence ID" value="KAI6648915.1"/>
    <property type="molecule type" value="Genomic_DNA"/>
</dbReference>
<dbReference type="AlphaFoldDB" id="A0AAV7JJ47"/>
<dbReference type="FunFam" id="1.20.1250.20:FF:000003">
    <property type="entry name" value="Solute carrier family 17 member 3"/>
    <property type="match status" value="1"/>
</dbReference>
<evidence type="ECO:0000256" key="6">
    <source>
        <dbReference type="ARBA" id="ARBA00023136"/>
    </source>
</evidence>
<keyword evidence="4" id="KW-0769">Symport</keyword>
<name>A0AAV7JJ47_9METZ</name>
<dbReference type="GO" id="GO:0016324">
    <property type="term" value="C:apical plasma membrane"/>
    <property type="evidence" value="ECO:0007669"/>
    <property type="project" value="TreeGrafter"/>
</dbReference>
<dbReference type="GO" id="GO:0015293">
    <property type="term" value="F:symporter activity"/>
    <property type="evidence" value="ECO:0007669"/>
    <property type="project" value="UniProtKB-KW"/>
</dbReference>
<feature type="transmembrane region" description="Helical" evidence="7">
    <location>
        <begin position="158"/>
        <end position="179"/>
    </location>
</feature>
<dbReference type="InterPro" id="IPR050382">
    <property type="entry name" value="MFS_Na/Anion_cotransporter"/>
</dbReference>
<feature type="transmembrane region" description="Helical" evidence="7">
    <location>
        <begin position="54"/>
        <end position="74"/>
    </location>
</feature>